<accession>A0A4Y9YWD5</accession>
<keyword evidence="3" id="KW-1185">Reference proteome</keyword>
<evidence type="ECO:0000313" key="2">
    <source>
        <dbReference type="EMBL" id="TFY66906.1"/>
    </source>
</evidence>
<evidence type="ECO:0000313" key="3">
    <source>
        <dbReference type="Proteomes" id="UP000298327"/>
    </source>
</evidence>
<feature type="compositionally biased region" description="Polar residues" evidence="1">
    <location>
        <begin position="82"/>
        <end position="94"/>
    </location>
</feature>
<organism evidence="2 3">
    <name type="scientific">Dentipellis fragilis</name>
    <dbReference type="NCBI Taxonomy" id="205917"/>
    <lineage>
        <taxon>Eukaryota</taxon>
        <taxon>Fungi</taxon>
        <taxon>Dikarya</taxon>
        <taxon>Basidiomycota</taxon>
        <taxon>Agaricomycotina</taxon>
        <taxon>Agaricomycetes</taxon>
        <taxon>Russulales</taxon>
        <taxon>Hericiaceae</taxon>
        <taxon>Dentipellis</taxon>
    </lineage>
</organism>
<name>A0A4Y9YWD5_9AGAM</name>
<dbReference type="Proteomes" id="UP000298327">
    <property type="component" value="Unassembled WGS sequence"/>
</dbReference>
<protein>
    <submittedName>
        <fullName evidence="2">Uncharacterized protein</fullName>
    </submittedName>
</protein>
<proteinExistence type="predicted"/>
<feature type="region of interest" description="Disordered" evidence="1">
    <location>
        <begin position="72"/>
        <end position="94"/>
    </location>
</feature>
<comment type="caution">
    <text evidence="2">The sequence shown here is derived from an EMBL/GenBank/DDBJ whole genome shotgun (WGS) entry which is preliminary data.</text>
</comment>
<dbReference type="AlphaFoldDB" id="A0A4Y9YWD5"/>
<evidence type="ECO:0000256" key="1">
    <source>
        <dbReference type="SAM" id="MobiDB-lite"/>
    </source>
</evidence>
<sequence length="94" mass="10111">MSFDLPPPGANQPYFTVSALEGGGLTIPAYFFVDPCPEDIEKLPIPATPFLLRHSVTKRNTLLDLGIRKDYSNLPPAAASEANGTSPRSARQSP</sequence>
<dbReference type="EMBL" id="SEOQ01000209">
    <property type="protein sequence ID" value="TFY66906.1"/>
    <property type="molecule type" value="Genomic_DNA"/>
</dbReference>
<dbReference type="OrthoDB" id="10250730at2759"/>
<gene>
    <name evidence="2" type="ORF">EVG20_g4185</name>
</gene>
<dbReference type="STRING" id="205917.A0A4Y9YWD5"/>
<reference evidence="2 3" key="1">
    <citation type="submission" date="2019-02" db="EMBL/GenBank/DDBJ databases">
        <title>Genome sequencing of the rare red list fungi Dentipellis fragilis.</title>
        <authorList>
            <person name="Buettner E."/>
            <person name="Kellner H."/>
        </authorList>
    </citation>
    <scope>NUCLEOTIDE SEQUENCE [LARGE SCALE GENOMIC DNA]</scope>
    <source>
        <strain evidence="2 3">DSM 105465</strain>
    </source>
</reference>